<dbReference type="RefSeq" id="WP_218253331.1">
    <property type="nucleotide sequence ID" value="NZ_JABXWD010000325.1"/>
</dbReference>
<evidence type="ECO:0000313" key="1">
    <source>
        <dbReference type="EMBL" id="MBV6342716.1"/>
    </source>
</evidence>
<proteinExistence type="predicted"/>
<evidence type="ECO:0000313" key="2">
    <source>
        <dbReference type="Proteomes" id="UP001196980"/>
    </source>
</evidence>
<organism evidence="1 2">
    <name type="scientific">Candidatus Magnetobacterium casense</name>
    <dbReference type="NCBI Taxonomy" id="1455061"/>
    <lineage>
        <taxon>Bacteria</taxon>
        <taxon>Pseudomonadati</taxon>
        <taxon>Nitrospirota</taxon>
        <taxon>Thermodesulfovibrionia</taxon>
        <taxon>Thermodesulfovibrionales</taxon>
        <taxon>Candidatus Magnetobacteriaceae</taxon>
        <taxon>Candidatus Magnetobacterium</taxon>
    </lineage>
</organism>
<dbReference type="Proteomes" id="UP001196980">
    <property type="component" value="Unassembled WGS sequence"/>
</dbReference>
<accession>A0ABS6S1M6</accession>
<dbReference type="EMBL" id="JABXWD010000325">
    <property type="protein sequence ID" value="MBV6342716.1"/>
    <property type="molecule type" value="Genomic_DNA"/>
</dbReference>
<reference evidence="1 2" key="1">
    <citation type="journal article" date="2020" name="J Geophys Res Biogeosci">
        <title>Magnetotaxis as an Adaptation to Enable Bacterial Shuttling of Microbial Sulfur and Sulfur Cycling Across Aquatic Oxic#Anoxic Interfaces.</title>
        <authorList>
            <person name="Li J."/>
            <person name="Liu P."/>
            <person name="Wang J."/>
            <person name="Roberts A.P."/>
            <person name="Pan Y."/>
        </authorList>
    </citation>
    <scope>NUCLEOTIDE SEQUENCE [LARGE SCALE GENOMIC DNA]</scope>
    <source>
        <strain evidence="1 2">MYR-1_YQ</strain>
    </source>
</reference>
<comment type="caution">
    <text evidence="1">The sequence shown here is derived from an EMBL/GenBank/DDBJ whole genome shotgun (WGS) entry which is preliminary data.</text>
</comment>
<protein>
    <submittedName>
        <fullName evidence="1">Uncharacterized protein</fullName>
    </submittedName>
</protein>
<sequence length="98" mass="11526">MKIDREIRRRSARAAEFRLLVAGVDRALEMLNYIEEIGDRTHQAVPAAVKTARWQRGQVVRWILEFDTRKRECARMQRRLIVGLERFKNFLCGGDCHA</sequence>
<keyword evidence="2" id="KW-1185">Reference proteome</keyword>
<name>A0ABS6S1M6_9BACT</name>
<gene>
    <name evidence="1" type="ORF">HWQ67_14110</name>
</gene>